<feature type="transmembrane region" description="Helical" evidence="8">
    <location>
        <begin position="65"/>
        <end position="86"/>
    </location>
</feature>
<gene>
    <name evidence="10" type="ORF">SAMN05414137_103124</name>
</gene>
<name>A0A1H7J2K0_STRJI</name>
<dbReference type="RefSeq" id="WP_042454188.1">
    <property type="nucleotide sequence ID" value="NZ_BBPN01000032.1"/>
</dbReference>
<dbReference type="STRING" id="235985.SAMN05414137_103124"/>
<evidence type="ECO:0000256" key="5">
    <source>
        <dbReference type="ARBA" id="ARBA00022989"/>
    </source>
</evidence>
<proteinExistence type="predicted"/>
<evidence type="ECO:0000259" key="9">
    <source>
        <dbReference type="Pfam" id="PF18967"/>
    </source>
</evidence>
<keyword evidence="7 8" id="KW-0472">Membrane</keyword>
<evidence type="ECO:0000313" key="11">
    <source>
        <dbReference type="Proteomes" id="UP000183015"/>
    </source>
</evidence>
<feature type="transmembrane region" description="Helical" evidence="8">
    <location>
        <begin position="31"/>
        <end position="59"/>
    </location>
</feature>
<keyword evidence="3 8" id="KW-0812">Transmembrane</keyword>
<accession>A0A1H7J2K0</accession>
<dbReference type="GO" id="GO:0000166">
    <property type="term" value="F:nucleotide binding"/>
    <property type="evidence" value="ECO:0007669"/>
    <property type="project" value="UniProtKB-KW"/>
</dbReference>
<dbReference type="AlphaFoldDB" id="A0A1H7J2K0"/>
<evidence type="ECO:0000256" key="4">
    <source>
        <dbReference type="ARBA" id="ARBA00022741"/>
    </source>
</evidence>
<evidence type="ECO:0000256" key="3">
    <source>
        <dbReference type="ARBA" id="ARBA00022692"/>
    </source>
</evidence>
<dbReference type="GO" id="GO:0051607">
    <property type="term" value="P:defense response to virus"/>
    <property type="evidence" value="ECO:0007669"/>
    <property type="project" value="UniProtKB-KW"/>
</dbReference>
<evidence type="ECO:0000313" key="10">
    <source>
        <dbReference type="EMBL" id="SEK68939.1"/>
    </source>
</evidence>
<evidence type="ECO:0000256" key="8">
    <source>
        <dbReference type="SAM" id="Phobius"/>
    </source>
</evidence>
<keyword evidence="4" id="KW-0547">Nucleotide-binding</keyword>
<dbReference type="Pfam" id="PF18967">
    <property type="entry name" value="PycTM"/>
    <property type="match status" value="1"/>
</dbReference>
<reference evidence="11" key="1">
    <citation type="submission" date="2016-10" db="EMBL/GenBank/DDBJ databases">
        <authorList>
            <person name="Varghese N."/>
        </authorList>
    </citation>
    <scope>NUCLEOTIDE SEQUENCE [LARGE SCALE GENOMIC DNA]</scope>
    <source>
        <strain evidence="11">DSM 45096 / BCRC 16803 / CGMCC 4.1857 / CIP 109030 / JCM 12277 / KCTC 19219 / NBRC 100920 / 33214</strain>
    </source>
</reference>
<dbReference type="EMBL" id="FOAZ01000003">
    <property type="protein sequence ID" value="SEK68939.1"/>
    <property type="molecule type" value="Genomic_DNA"/>
</dbReference>
<evidence type="ECO:0000256" key="2">
    <source>
        <dbReference type="ARBA" id="ARBA00022475"/>
    </source>
</evidence>
<feature type="transmembrane region" description="Helical" evidence="8">
    <location>
        <begin position="142"/>
        <end position="166"/>
    </location>
</feature>
<organism evidence="10 11">
    <name type="scientific">Streptacidiphilus jiangxiensis</name>
    <dbReference type="NCBI Taxonomy" id="235985"/>
    <lineage>
        <taxon>Bacteria</taxon>
        <taxon>Bacillati</taxon>
        <taxon>Actinomycetota</taxon>
        <taxon>Actinomycetes</taxon>
        <taxon>Kitasatosporales</taxon>
        <taxon>Streptomycetaceae</taxon>
        <taxon>Streptacidiphilus</taxon>
    </lineage>
</organism>
<evidence type="ECO:0000256" key="1">
    <source>
        <dbReference type="ARBA" id="ARBA00004236"/>
    </source>
</evidence>
<dbReference type="OrthoDB" id="4232093at2"/>
<dbReference type="InterPro" id="IPR043760">
    <property type="entry name" value="PycTM_dom"/>
</dbReference>
<evidence type="ECO:0000256" key="6">
    <source>
        <dbReference type="ARBA" id="ARBA00023118"/>
    </source>
</evidence>
<dbReference type="Proteomes" id="UP000183015">
    <property type="component" value="Unassembled WGS sequence"/>
</dbReference>
<feature type="domain" description="Pycsar effector protein" evidence="9">
    <location>
        <begin position="15"/>
        <end position="163"/>
    </location>
</feature>
<keyword evidence="6" id="KW-0051">Antiviral defense</keyword>
<evidence type="ECO:0000256" key="7">
    <source>
        <dbReference type="ARBA" id="ARBA00023136"/>
    </source>
</evidence>
<keyword evidence="5 8" id="KW-1133">Transmembrane helix</keyword>
<keyword evidence="2" id="KW-1003">Cell membrane</keyword>
<dbReference type="GO" id="GO:0005886">
    <property type="term" value="C:plasma membrane"/>
    <property type="evidence" value="ECO:0007669"/>
    <property type="project" value="UniProtKB-SubCell"/>
</dbReference>
<keyword evidence="11" id="KW-1185">Reference proteome</keyword>
<protein>
    <recommendedName>
        <fullName evidence="9">Pycsar effector protein domain-containing protein</fullName>
    </recommendedName>
</protein>
<sequence length="172" mass="17652">MASGSSDPFETLTRTLVAETRTEMAKADQKAGVILSALVAALAALVATAGAGGVTPAAFGAFASALFWFGCSAWVPALVMLGLAVAPRPGLSVNGRAHYFADVASILSAQELGEILRGTDAGERDLSQLLILSQIAVLKYRLIRWGMLASAVFVISTFLGLLLGVAGHGSGF</sequence>
<comment type="subcellular location">
    <subcellularLocation>
        <location evidence="1">Cell membrane</location>
    </subcellularLocation>
</comment>